<reference evidence="1 2" key="1">
    <citation type="journal article" date="2021" name="Front. Genet.">
        <title>Chromosome-Level Genome Assembly Reveals Significant Gene Expansion in the Toll and IMD Signaling Pathways of Dendrolimus kikuchii.</title>
        <authorList>
            <person name="Zhou J."/>
            <person name="Wu P."/>
            <person name="Xiong Z."/>
            <person name="Liu N."/>
            <person name="Zhao N."/>
            <person name="Ji M."/>
            <person name="Qiu Y."/>
            <person name="Yang B."/>
        </authorList>
    </citation>
    <scope>NUCLEOTIDE SEQUENCE [LARGE SCALE GENOMIC DNA]</scope>
    <source>
        <strain evidence="1">Ann1</strain>
    </source>
</reference>
<dbReference type="EMBL" id="CM034398">
    <property type="protein sequence ID" value="KAJ0177121.1"/>
    <property type="molecule type" value="Genomic_DNA"/>
</dbReference>
<gene>
    <name evidence="1" type="ORF">K1T71_007130</name>
</gene>
<comment type="caution">
    <text evidence="1">The sequence shown here is derived from an EMBL/GenBank/DDBJ whole genome shotgun (WGS) entry which is preliminary data.</text>
</comment>
<evidence type="ECO:0000313" key="2">
    <source>
        <dbReference type="Proteomes" id="UP000824533"/>
    </source>
</evidence>
<evidence type="ECO:0000313" key="1">
    <source>
        <dbReference type="EMBL" id="KAJ0177121.1"/>
    </source>
</evidence>
<keyword evidence="2" id="KW-1185">Reference proteome</keyword>
<accession>A0ACC1CZK1</accession>
<protein>
    <submittedName>
        <fullName evidence="1">Uncharacterized protein</fullName>
    </submittedName>
</protein>
<dbReference type="Proteomes" id="UP000824533">
    <property type="component" value="Linkage Group LG12"/>
</dbReference>
<organism evidence="1 2">
    <name type="scientific">Dendrolimus kikuchii</name>
    <dbReference type="NCBI Taxonomy" id="765133"/>
    <lineage>
        <taxon>Eukaryota</taxon>
        <taxon>Metazoa</taxon>
        <taxon>Ecdysozoa</taxon>
        <taxon>Arthropoda</taxon>
        <taxon>Hexapoda</taxon>
        <taxon>Insecta</taxon>
        <taxon>Pterygota</taxon>
        <taxon>Neoptera</taxon>
        <taxon>Endopterygota</taxon>
        <taxon>Lepidoptera</taxon>
        <taxon>Glossata</taxon>
        <taxon>Ditrysia</taxon>
        <taxon>Bombycoidea</taxon>
        <taxon>Lasiocampidae</taxon>
        <taxon>Dendrolimus</taxon>
    </lineage>
</organism>
<proteinExistence type="predicted"/>
<sequence length="573" mass="65281">MIETDSADNPPVTGPPQTPASAACMEIKQDDEDLAKSEATFRHTFENISQLKEQVLSPPCYVRCLPWKILILVRNTTTPDRQQQKALGIFLQCNGDCDSSGWSCFGLGELKLLCHKPDRQHRCKELHHTYHCKENDWGFAHFISWDELFNVENGFVKDDSITIEAHVIAEAPHGVSWDSKKHTGYVGLKNQGATCYMNSLLQTLFFTNVLRKAVYKIPTVGDDSSSSVAFALQRVFYDLQFSEKPVATKKLTKSFGWETLDSFMQHDVQEFLRVLLDKLENKMKATVVEGTVPKLFEGKMTSFIKCKNVNCTSTRAETFYDIQLSVKGKSNIYDSFKDYISTEVLDGDNKYDAGEHGLQEAEKGVRFDVFPPVLHLHLMRFQYDPKTGASIKFNDKFEFYEDINLDPYLQETPQSPAHYTLHAVLVHSGDNHGGHYVVFINPKGDGKWCKFDDDVVSRCTKKEAIEYNYGGKEDAAHLARRATSAYMLIYIQTSQLKYVLQEVSEGDIPTDLCERINEEMRYEMVRTCGRKIRCRKFKSDTSVSSAKYYAKIFSALKQFFTLQALAGAKYKGR</sequence>
<name>A0ACC1CZK1_9NEOP</name>